<keyword evidence="3" id="KW-1185">Reference proteome</keyword>
<dbReference type="InterPro" id="IPR009081">
    <property type="entry name" value="PP-bd_ACP"/>
</dbReference>
<dbReference type="Pfam" id="PF00550">
    <property type="entry name" value="PP-binding"/>
    <property type="match status" value="1"/>
</dbReference>
<dbReference type="PROSITE" id="PS50075">
    <property type="entry name" value="CARRIER"/>
    <property type="match status" value="1"/>
</dbReference>
<dbReference type="SUPFAM" id="SSF47336">
    <property type="entry name" value="ACP-like"/>
    <property type="match status" value="1"/>
</dbReference>
<dbReference type="Proteomes" id="UP000008641">
    <property type="component" value="Chromosome"/>
</dbReference>
<dbReference type="HOGENOM" id="CLU_108696_5_4_10"/>
<gene>
    <name evidence="2" type="ordered locus">Weevi_1551</name>
</gene>
<dbReference type="STRING" id="865938.Weevi_1551"/>
<reference evidence="3" key="2">
    <citation type="journal article" date="2011" name="Stand. Genomic Sci.">
        <title>Complete genome sequence of Weeksella virosa type strain (9751T).</title>
        <authorList>
            <person name="Lang E."/>
            <person name="Teshima H."/>
            <person name="Lucas S."/>
            <person name="Lapidus A."/>
            <person name="Hammon N."/>
            <person name="Deshpande S."/>
            <person name="Nolan M."/>
            <person name="Cheng J."/>
            <person name="Pitluck S."/>
            <person name="Liolios K."/>
            <person name="Pagani I."/>
            <person name="Mikhailova N."/>
            <person name="Ivanova N."/>
            <person name="Mavromatis K."/>
            <person name="Pati A."/>
            <person name="Tapia R."/>
            <person name="Han C."/>
            <person name="Goodwin L."/>
            <person name="Chen A."/>
            <person name="Palaniappan K."/>
            <person name="Land M."/>
            <person name="Hauser L."/>
            <person name="Chang Y."/>
            <person name="Jeffries C."/>
            <person name="Brambilla E."/>
            <person name="Kopitz M."/>
            <person name="Rohde M."/>
            <person name="Goker M."/>
            <person name="Tindall B."/>
            <person name="Detter J."/>
            <person name="Woyke T."/>
            <person name="Bristow J."/>
            <person name="Eisen J."/>
            <person name="Markowitz V."/>
            <person name="Hugenholtz P."/>
            <person name="Klenk H."/>
            <person name="Kyrpides N."/>
        </authorList>
    </citation>
    <scope>NUCLEOTIDE SEQUENCE [LARGE SCALE GENOMIC DNA]</scope>
    <source>
        <strain evidence="3">ATCC 43766 / DSM 16922 / JCM 21250 / NBRC 16016 / NCTC 11634 / CL345/78</strain>
    </source>
</reference>
<reference evidence="2 3" key="1">
    <citation type="journal article" date="2011" name="Stand. Genomic Sci.">
        <title>Complete genome sequence of Weeksella virosa type strain (9751).</title>
        <authorList>
            <person name="Lang E."/>
            <person name="Teshima H."/>
            <person name="Lucas S."/>
            <person name="Lapidus A."/>
            <person name="Hammon N."/>
            <person name="Deshpande S."/>
            <person name="Nolan M."/>
            <person name="Cheng J.F."/>
            <person name="Pitluck S."/>
            <person name="Liolios K."/>
            <person name="Pagani I."/>
            <person name="Mikhailova N."/>
            <person name="Ivanova N."/>
            <person name="Mavromatis K."/>
            <person name="Pati A."/>
            <person name="Tapia R."/>
            <person name="Han C."/>
            <person name="Goodwin L."/>
            <person name="Chen A."/>
            <person name="Palaniappan K."/>
            <person name="Land M."/>
            <person name="Hauser L."/>
            <person name="Chang Y.J."/>
            <person name="Jeffries C.D."/>
            <person name="Brambilla E.M."/>
            <person name="Kopitz M."/>
            <person name="Rohde M."/>
            <person name="Goker M."/>
            <person name="Tindall B.J."/>
            <person name="Detter J.C."/>
            <person name="Woyke T."/>
            <person name="Bristow J."/>
            <person name="Eisen J.A."/>
            <person name="Markowitz V."/>
            <person name="Hugenholtz P."/>
            <person name="Klenk H.P."/>
            <person name="Kyrpides N.C."/>
        </authorList>
    </citation>
    <scope>NUCLEOTIDE SEQUENCE [LARGE SCALE GENOMIC DNA]</scope>
    <source>
        <strain evidence="3">ATCC 43766 / DSM 16922 / JCM 21250 / NBRC 16016 / NCTC 11634 / CL345/78</strain>
    </source>
</reference>
<organism evidence="2 3">
    <name type="scientific">Weeksella virosa (strain ATCC 43766 / DSM 16922 / JCM 21250 / CCUG 30538 / CDC 9751 / IAM 14551 / NBRC 16016 / NCTC 11634 / CL345/78)</name>
    <dbReference type="NCBI Taxonomy" id="865938"/>
    <lineage>
        <taxon>Bacteria</taxon>
        <taxon>Pseudomonadati</taxon>
        <taxon>Bacteroidota</taxon>
        <taxon>Flavobacteriia</taxon>
        <taxon>Flavobacteriales</taxon>
        <taxon>Weeksellaceae</taxon>
        <taxon>Weeksella</taxon>
    </lineage>
</organism>
<evidence type="ECO:0000259" key="1">
    <source>
        <dbReference type="PROSITE" id="PS50075"/>
    </source>
</evidence>
<dbReference type="RefSeq" id="WP_013598640.1">
    <property type="nucleotide sequence ID" value="NC_015144.1"/>
</dbReference>
<dbReference type="Gene3D" id="1.10.1200.10">
    <property type="entry name" value="ACP-like"/>
    <property type="match status" value="1"/>
</dbReference>
<evidence type="ECO:0000313" key="2">
    <source>
        <dbReference type="EMBL" id="ADX68251.1"/>
    </source>
</evidence>
<feature type="domain" description="Carrier" evidence="1">
    <location>
        <begin position="1"/>
        <end position="79"/>
    </location>
</feature>
<dbReference type="InterPro" id="IPR036736">
    <property type="entry name" value="ACP-like_sf"/>
</dbReference>
<protein>
    <recommendedName>
        <fullName evidence="1">Carrier domain-containing protein</fullName>
    </recommendedName>
</protein>
<dbReference type="KEGG" id="wvi:Weevi_1551"/>
<accession>F0NZ34</accession>
<dbReference type="AlphaFoldDB" id="F0NZ34"/>
<evidence type="ECO:0000313" key="3">
    <source>
        <dbReference type="Proteomes" id="UP000008641"/>
    </source>
</evidence>
<dbReference type="OrthoDB" id="1004764at2"/>
<dbReference type="EMBL" id="CP002455">
    <property type="protein sequence ID" value="ADX68251.1"/>
    <property type="molecule type" value="Genomic_DNA"/>
</dbReference>
<name>F0NZ34_WEEVC</name>
<sequence>MVNTDISVKINEILMEEFEVEANAISKEKNIKETLDLDSLDYVDLVVIIESNFGVKLVKEDFLSMITFEDFYTIIQQKIDENKA</sequence>
<dbReference type="eggNOG" id="COG0236">
    <property type="taxonomic scope" value="Bacteria"/>
</dbReference>
<proteinExistence type="predicted"/>